<dbReference type="AlphaFoldDB" id="A0A6A5EN15"/>
<dbReference type="Pfam" id="PF20408">
    <property type="entry name" value="Abhydrolase_11"/>
    <property type="match status" value="1"/>
</dbReference>
<proteinExistence type="predicted"/>
<reference evidence="4 5" key="1">
    <citation type="submission" date="2019-06" db="EMBL/GenBank/DDBJ databases">
        <title>A chromosome-scale genome assembly of the European perch, Perca fluviatilis.</title>
        <authorList>
            <person name="Roques C."/>
            <person name="Zahm M."/>
            <person name="Cabau C."/>
            <person name="Klopp C."/>
            <person name="Bouchez O."/>
            <person name="Donnadieu C."/>
            <person name="Kuhl H."/>
            <person name="Gislard M."/>
            <person name="Guendouz S."/>
            <person name="Journot L."/>
            <person name="Haffray P."/>
            <person name="Bestin A."/>
            <person name="Morvezen R."/>
            <person name="Feron R."/>
            <person name="Wen M."/>
            <person name="Jouanno E."/>
            <person name="Herpin A."/>
            <person name="Schartl M."/>
            <person name="Postlethwait J."/>
            <person name="Schaerlinger B."/>
            <person name="Chardard D."/>
            <person name="Lecocq T."/>
            <person name="Poncet C."/>
            <person name="Jaffrelo L."/>
            <person name="Lampietro C."/>
            <person name="Guiguen Y."/>
        </authorList>
    </citation>
    <scope>NUCLEOTIDE SEQUENCE [LARGE SCALE GENOMIC DNA]</scope>
    <source>
        <tissue evidence="4">Blood</tissue>
    </source>
</reference>
<evidence type="ECO:0000313" key="4">
    <source>
        <dbReference type="EMBL" id="KAF1382360.1"/>
    </source>
</evidence>
<dbReference type="PANTHER" id="PTHR34761">
    <property type="entry name" value="NUCLEOLUS AND NEURAL PROGENITOR PROTEIN"/>
    <property type="match status" value="1"/>
</dbReference>
<protein>
    <submittedName>
        <fullName evidence="4">Uncharacterized protein</fullName>
    </submittedName>
</protein>
<gene>
    <name evidence="4" type="ORF">PFLUV_G00142990</name>
</gene>
<accession>A0A6A5EN15</accession>
<dbReference type="GO" id="GO:0045747">
    <property type="term" value="P:positive regulation of Notch signaling pathway"/>
    <property type="evidence" value="ECO:0007669"/>
    <property type="project" value="TreeGrafter"/>
</dbReference>
<dbReference type="Gene3D" id="3.40.50.1820">
    <property type="entry name" value="alpha/beta hydrolase"/>
    <property type="match status" value="1"/>
</dbReference>
<dbReference type="InterPro" id="IPR027951">
    <property type="entry name" value="Nepro_N"/>
</dbReference>
<comment type="caution">
    <text evidence="4">The sequence shown here is derived from an EMBL/GenBank/DDBJ whole genome shotgun (WGS) entry which is preliminary data.</text>
</comment>
<dbReference type="GO" id="GO:0005634">
    <property type="term" value="C:nucleus"/>
    <property type="evidence" value="ECO:0007669"/>
    <property type="project" value="TreeGrafter"/>
</dbReference>
<dbReference type="Pfam" id="PF14780">
    <property type="entry name" value="NEPRO_N"/>
    <property type="match status" value="1"/>
</dbReference>
<organism evidence="4 5">
    <name type="scientific">Perca fluviatilis</name>
    <name type="common">European perch</name>
    <dbReference type="NCBI Taxonomy" id="8168"/>
    <lineage>
        <taxon>Eukaryota</taxon>
        <taxon>Metazoa</taxon>
        <taxon>Chordata</taxon>
        <taxon>Craniata</taxon>
        <taxon>Vertebrata</taxon>
        <taxon>Euteleostomi</taxon>
        <taxon>Actinopterygii</taxon>
        <taxon>Neopterygii</taxon>
        <taxon>Teleostei</taxon>
        <taxon>Neoteleostei</taxon>
        <taxon>Acanthomorphata</taxon>
        <taxon>Eupercaria</taxon>
        <taxon>Perciformes</taxon>
        <taxon>Percoidei</taxon>
        <taxon>Percidae</taxon>
        <taxon>Percinae</taxon>
        <taxon>Perca</taxon>
    </lineage>
</organism>
<dbReference type="PANTHER" id="PTHR34761:SF1">
    <property type="entry name" value="NUCLEOLUS AND NEURAL PROGENITOR PROTEIN"/>
    <property type="match status" value="1"/>
</dbReference>
<dbReference type="Proteomes" id="UP000465112">
    <property type="component" value="Chromosome 12"/>
</dbReference>
<evidence type="ECO:0000256" key="1">
    <source>
        <dbReference type="SAM" id="MobiDB-lite"/>
    </source>
</evidence>
<feature type="compositionally biased region" description="Polar residues" evidence="1">
    <location>
        <begin position="667"/>
        <end position="678"/>
    </location>
</feature>
<feature type="region of interest" description="Disordered" evidence="1">
    <location>
        <begin position="639"/>
        <end position="679"/>
    </location>
</feature>
<name>A0A6A5EN15_PERFL</name>
<feature type="domain" description="KANL3/Tex30 alpha/beta hydrolase-like" evidence="3">
    <location>
        <begin position="33"/>
        <end position="208"/>
    </location>
</feature>
<keyword evidence="5" id="KW-1185">Reference proteome</keyword>
<sequence>MDKFDEVTVKVPFGTKCLDAALCFPASVTDVHTAVVLTHGAGGDMNFKHLVSLAHALAAHGFLCLRFTCKGLNLGYRVKAYRAVWEYLKSLQKFTIKHIFVGGRSMGCRAAAALARQLSDESQDAVQGVICLSFPLHPPGQTHAHRQRSEDLRGLPEDMPVLCVSGTEDNMCDKVLFEGMIKEMKGQVEVFWLKGGNHGLTVKRREASSVGSMAGEPWNRVNIAFPGAVSSVRVHFSSATDERVKALIVENDKVLRLIRSEILQTEVRVLYELLYFLNNSFRGNKTFKGLKQVEQCINRLKSMKLDFALQELTDLCPKRIQRGLSIKAGECDVPSQPMLEWLCLKVLGAAQLMSCTLNRCSRAFTLSMQQMKWEEFIILNMVITSMVSRLWVIARGILVSLSTLYQQLLELLREVANAQPMPFLTDFSLPADMAQFLAPSDARLLTKKPARGPLARGHKYKQQGKKKSSVKVKNQGEAREVKEDLGVAVERVIGLDADMKPFLKVFRDFSEGKSFPQKTHKADRKRRFKKQVREATTFTDMAAHLEEMILWCKSQKMAKEKRLLSFLHLKCQRMKCLEAAGYNVQRRLRTFRQEARWASSPHGSVPTTCRASAATRRHARLTTRWQTLRSRFKSSTGVKKKLLKRQSGRTELSVSGLSGDDQRTRTTNEATSSQTTGWDRQDDIDDIFASVGL</sequence>
<feature type="domain" description="Nucleolus and neural progenitor protein-like N-terminal" evidence="2">
    <location>
        <begin position="218"/>
        <end position="409"/>
    </location>
</feature>
<dbReference type="EMBL" id="VHII01000012">
    <property type="protein sequence ID" value="KAF1382360.1"/>
    <property type="molecule type" value="Genomic_DNA"/>
</dbReference>
<feature type="region of interest" description="Disordered" evidence="1">
    <location>
        <begin position="454"/>
        <end position="475"/>
    </location>
</feature>
<evidence type="ECO:0000313" key="5">
    <source>
        <dbReference type="Proteomes" id="UP000465112"/>
    </source>
</evidence>
<evidence type="ECO:0000259" key="3">
    <source>
        <dbReference type="Pfam" id="PF20408"/>
    </source>
</evidence>
<dbReference type="InterPro" id="IPR029058">
    <property type="entry name" value="AB_hydrolase_fold"/>
</dbReference>
<dbReference type="InterPro" id="IPR052835">
    <property type="entry name" value="Nepro"/>
</dbReference>
<feature type="compositionally biased region" description="Basic residues" evidence="1">
    <location>
        <begin position="454"/>
        <end position="470"/>
    </location>
</feature>
<evidence type="ECO:0000259" key="2">
    <source>
        <dbReference type="Pfam" id="PF14780"/>
    </source>
</evidence>
<dbReference type="InterPro" id="IPR046879">
    <property type="entry name" value="KANL3/Tex30_Abhydrolase"/>
</dbReference>
<dbReference type="SUPFAM" id="SSF53474">
    <property type="entry name" value="alpha/beta-Hydrolases"/>
    <property type="match status" value="1"/>
</dbReference>